<evidence type="ECO:0000313" key="2">
    <source>
        <dbReference type="EMBL" id="GBB97403.1"/>
    </source>
</evidence>
<dbReference type="InterPro" id="IPR011009">
    <property type="entry name" value="Kinase-like_dom_sf"/>
</dbReference>
<dbReference type="PROSITE" id="PS50011">
    <property type="entry name" value="PROTEIN_KINASE_DOM"/>
    <property type="match status" value="1"/>
</dbReference>
<accession>A0A2Z6R5D1</accession>
<dbReference type="InterPro" id="IPR000719">
    <property type="entry name" value="Prot_kinase_dom"/>
</dbReference>
<dbReference type="Gene3D" id="1.10.510.10">
    <property type="entry name" value="Transferase(Phosphotransferase) domain 1"/>
    <property type="match status" value="1"/>
</dbReference>
<proteinExistence type="predicted"/>
<dbReference type="SUPFAM" id="SSF56112">
    <property type="entry name" value="Protein kinase-like (PK-like)"/>
    <property type="match status" value="1"/>
</dbReference>
<comment type="caution">
    <text evidence="2">The sequence shown here is derived from an EMBL/GenBank/DDBJ whole genome shotgun (WGS) entry which is preliminary data.</text>
</comment>
<dbReference type="Pfam" id="PF07714">
    <property type="entry name" value="PK_Tyr_Ser-Thr"/>
    <property type="match status" value="1"/>
</dbReference>
<dbReference type="InterPro" id="IPR001245">
    <property type="entry name" value="Ser-Thr/Tyr_kinase_cat_dom"/>
</dbReference>
<gene>
    <name evidence="2" type="ORF">RclHR1_02990004</name>
</gene>
<keyword evidence="3" id="KW-1185">Reference proteome</keyword>
<dbReference type="AlphaFoldDB" id="A0A2Z6R5D1"/>
<protein>
    <recommendedName>
        <fullName evidence="1">Protein kinase domain-containing protein</fullName>
    </recommendedName>
</protein>
<dbReference type="PANTHER" id="PTHR44329">
    <property type="entry name" value="SERINE/THREONINE-PROTEIN KINASE TNNI3K-RELATED"/>
    <property type="match status" value="1"/>
</dbReference>
<dbReference type="InterPro" id="IPR051681">
    <property type="entry name" value="Ser/Thr_Kinases-Pseudokinases"/>
</dbReference>
<evidence type="ECO:0000313" key="3">
    <source>
        <dbReference type="Proteomes" id="UP000247702"/>
    </source>
</evidence>
<name>A0A2Z6R5D1_9GLOM</name>
<organism evidence="2 3">
    <name type="scientific">Rhizophagus clarus</name>
    <dbReference type="NCBI Taxonomy" id="94130"/>
    <lineage>
        <taxon>Eukaryota</taxon>
        <taxon>Fungi</taxon>
        <taxon>Fungi incertae sedis</taxon>
        <taxon>Mucoromycota</taxon>
        <taxon>Glomeromycotina</taxon>
        <taxon>Glomeromycetes</taxon>
        <taxon>Glomerales</taxon>
        <taxon>Glomeraceae</taxon>
        <taxon>Rhizophagus</taxon>
    </lineage>
</organism>
<feature type="domain" description="Protein kinase" evidence="1">
    <location>
        <begin position="113"/>
        <end position="388"/>
    </location>
</feature>
<sequence length="472" mass="54894">MGEKSRKMVYIDEYQIHVTVSTTNSTSESEDADKRIVYIDDLEKRKKAYGICGECNEPGTGEDWCQPCNAKRFKDNFKNWTSGNKEVDEFIKQSQLNAVYFRNCLEWIPFEKFQNITFIAEGGFSKIYSAEWTEGHIRHWNIENQTWHRKRKKKYALKSLNNSSNISSDFLNEIKSHLRIHLLDVITCLGITQDPNTKEYMMVLKYCKHGNLRDYLNKSENYIDYKLKISKLKEIARGLLDIHNAGFVHKDFHSGNILYSNYPYISDLGMCQPANKEQTVDKEEGIYGVLPYVAPEVLRGRQYTKAADVYSFGIVMNELLSEEIPFSDIPHDGFLAIKICKGDRPKISKDVPKLLADLIIKCWDAEIENRPTAKELYQQLKRWRDELYDVINIEDRKSNKICFQVDRCDKIRVTEFESRSNRDKNIQTHPQAIYTSRLLNFKNLPKPVNSSYLSSIQINSANATKCLDCSIK</sequence>
<dbReference type="Proteomes" id="UP000247702">
    <property type="component" value="Unassembled WGS sequence"/>
</dbReference>
<dbReference type="EMBL" id="BEXD01002212">
    <property type="protein sequence ID" value="GBB97403.1"/>
    <property type="molecule type" value="Genomic_DNA"/>
</dbReference>
<evidence type="ECO:0000259" key="1">
    <source>
        <dbReference type="PROSITE" id="PS50011"/>
    </source>
</evidence>
<reference evidence="2 3" key="1">
    <citation type="submission" date="2017-11" db="EMBL/GenBank/DDBJ databases">
        <title>The genome of Rhizophagus clarus HR1 reveals common genetic basis of auxotrophy among arbuscular mycorrhizal fungi.</title>
        <authorList>
            <person name="Kobayashi Y."/>
        </authorList>
    </citation>
    <scope>NUCLEOTIDE SEQUENCE [LARGE SCALE GENOMIC DNA]</scope>
    <source>
        <strain evidence="2 3">HR1</strain>
    </source>
</reference>
<dbReference type="GO" id="GO:0004674">
    <property type="term" value="F:protein serine/threonine kinase activity"/>
    <property type="evidence" value="ECO:0007669"/>
    <property type="project" value="TreeGrafter"/>
</dbReference>
<dbReference type="GO" id="GO:0005524">
    <property type="term" value="F:ATP binding"/>
    <property type="evidence" value="ECO:0007669"/>
    <property type="project" value="InterPro"/>
</dbReference>